<comment type="caution">
    <text evidence="3">The sequence shown here is derived from an EMBL/GenBank/DDBJ whole genome shotgun (WGS) entry which is preliminary data.</text>
</comment>
<dbReference type="Proteomes" id="UP001139319">
    <property type="component" value="Unassembled WGS sequence"/>
</dbReference>
<organism evidence="3 4">
    <name type="scientific">Gilvimarinus xylanilyticus</name>
    <dbReference type="NCBI Taxonomy" id="2944139"/>
    <lineage>
        <taxon>Bacteria</taxon>
        <taxon>Pseudomonadati</taxon>
        <taxon>Pseudomonadota</taxon>
        <taxon>Gammaproteobacteria</taxon>
        <taxon>Cellvibrionales</taxon>
        <taxon>Cellvibrionaceae</taxon>
        <taxon>Gilvimarinus</taxon>
    </lineage>
</organism>
<gene>
    <name evidence="3" type="ORF">M6D89_10840</name>
</gene>
<sequence>MSPLKPLALALALSPVAALAAPAESDWQALFNGEDLDNWAIKIRHSELGENTHNTFRAEDGLLKVRYDQYPDFNDDFGHIFYKVRPFSYYRLQVEYRFTGPQVDGGPEWAWRNNGIMYHAQAPETMALGQDFPLSIEYQLLGGKDSGERSTANLCTPGTHVVMAPVLRKDHCINSSSNTYPGDQWVTVELEVHGRELAVHKVNGEEVMRYTDLQKDDGTALEGGYIALQAESAPIDFRSVKLLNLEGCMDTDASNYKDYLVKHSAEACDYE</sequence>
<protein>
    <submittedName>
        <fullName evidence="3">DUF1080 domain-containing protein</fullName>
    </submittedName>
</protein>
<dbReference type="GO" id="GO:0016787">
    <property type="term" value="F:hydrolase activity"/>
    <property type="evidence" value="ECO:0007669"/>
    <property type="project" value="InterPro"/>
</dbReference>
<evidence type="ECO:0000256" key="1">
    <source>
        <dbReference type="SAM" id="SignalP"/>
    </source>
</evidence>
<evidence type="ECO:0000259" key="2">
    <source>
        <dbReference type="Pfam" id="PF06439"/>
    </source>
</evidence>
<name>A0A9X2HWP1_9GAMM</name>
<dbReference type="AlphaFoldDB" id="A0A9X2HWP1"/>
<dbReference type="RefSeq" id="WP_253968091.1">
    <property type="nucleotide sequence ID" value="NZ_JAMFTH010000003.1"/>
</dbReference>
<proteinExistence type="predicted"/>
<reference evidence="3" key="1">
    <citation type="submission" date="2022-05" db="EMBL/GenBank/DDBJ databases">
        <authorList>
            <person name="Sun H.-N."/>
        </authorList>
    </citation>
    <scope>NUCLEOTIDE SEQUENCE</scope>
    <source>
        <strain evidence="3">HB14</strain>
    </source>
</reference>
<dbReference type="InterPro" id="IPR010496">
    <property type="entry name" value="AL/BT2_dom"/>
</dbReference>
<dbReference type="Gene3D" id="2.60.120.560">
    <property type="entry name" value="Exo-inulinase, domain 1"/>
    <property type="match status" value="1"/>
</dbReference>
<feature type="chain" id="PRO_5040791754" evidence="1">
    <location>
        <begin position="21"/>
        <end position="271"/>
    </location>
</feature>
<feature type="domain" description="3-keto-alpha-glucoside-1,2-lyase/3-keto-2-hydroxy-glucal hydratase" evidence="2">
    <location>
        <begin position="26"/>
        <end position="242"/>
    </location>
</feature>
<reference evidence="3" key="2">
    <citation type="submission" date="2023-01" db="EMBL/GenBank/DDBJ databases">
        <title>Gilvimarinus xylanilyticus HB14 isolated from Caulerpa lentillifera aquaculture base in Hainan, China.</title>
        <authorList>
            <person name="Zhang Y.-J."/>
        </authorList>
    </citation>
    <scope>NUCLEOTIDE SEQUENCE</scope>
    <source>
        <strain evidence="3">HB14</strain>
    </source>
</reference>
<feature type="signal peptide" evidence="1">
    <location>
        <begin position="1"/>
        <end position="20"/>
    </location>
</feature>
<keyword evidence="1" id="KW-0732">Signal</keyword>
<evidence type="ECO:0000313" key="4">
    <source>
        <dbReference type="Proteomes" id="UP001139319"/>
    </source>
</evidence>
<dbReference type="EMBL" id="JAMFTH010000003">
    <property type="protein sequence ID" value="MCP8899793.1"/>
    <property type="molecule type" value="Genomic_DNA"/>
</dbReference>
<evidence type="ECO:0000313" key="3">
    <source>
        <dbReference type="EMBL" id="MCP8899793.1"/>
    </source>
</evidence>
<accession>A0A9X2HWP1</accession>
<dbReference type="Pfam" id="PF06439">
    <property type="entry name" value="3keto-disac_hyd"/>
    <property type="match status" value="1"/>
</dbReference>
<keyword evidence="4" id="KW-1185">Reference proteome</keyword>